<keyword evidence="2" id="KW-1185">Reference proteome</keyword>
<dbReference type="Proteomes" id="UP000233837">
    <property type="component" value="Unassembled WGS sequence"/>
</dbReference>
<protein>
    <submittedName>
        <fullName evidence="1">Uncharacterized protein</fullName>
    </submittedName>
</protein>
<organism evidence="1 2">
    <name type="scientific">Dendrobium catenatum</name>
    <dbReference type="NCBI Taxonomy" id="906689"/>
    <lineage>
        <taxon>Eukaryota</taxon>
        <taxon>Viridiplantae</taxon>
        <taxon>Streptophyta</taxon>
        <taxon>Embryophyta</taxon>
        <taxon>Tracheophyta</taxon>
        <taxon>Spermatophyta</taxon>
        <taxon>Magnoliopsida</taxon>
        <taxon>Liliopsida</taxon>
        <taxon>Asparagales</taxon>
        <taxon>Orchidaceae</taxon>
        <taxon>Epidendroideae</taxon>
        <taxon>Malaxideae</taxon>
        <taxon>Dendrobiinae</taxon>
        <taxon>Dendrobium</taxon>
    </lineage>
</organism>
<evidence type="ECO:0000313" key="2">
    <source>
        <dbReference type="Proteomes" id="UP000233837"/>
    </source>
</evidence>
<accession>A0A2I0WBD1</accession>
<reference evidence="1 2" key="1">
    <citation type="journal article" date="2016" name="Sci. Rep.">
        <title>The Dendrobium catenatum Lindl. genome sequence provides insights into polysaccharide synthase, floral development and adaptive evolution.</title>
        <authorList>
            <person name="Zhang G.Q."/>
            <person name="Xu Q."/>
            <person name="Bian C."/>
            <person name="Tsai W.C."/>
            <person name="Yeh C.M."/>
            <person name="Liu K.W."/>
            <person name="Yoshida K."/>
            <person name="Zhang L.S."/>
            <person name="Chang S.B."/>
            <person name="Chen F."/>
            <person name="Shi Y."/>
            <person name="Su Y.Y."/>
            <person name="Zhang Y.Q."/>
            <person name="Chen L.J."/>
            <person name="Yin Y."/>
            <person name="Lin M."/>
            <person name="Huang H."/>
            <person name="Deng H."/>
            <person name="Wang Z.W."/>
            <person name="Zhu S.L."/>
            <person name="Zhao X."/>
            <person name="Deng C."/>
            <person name="Niu S.C."/>
            <person name="Huang J."/>
            <person name="Wang M."/>
            <person name="Liu G.H."/>
            <person name="Yang H.J."/>
            <person name="Xiao X.J."/>
            <person name="Hsiao Y.Y."/>
            <person name="Wu W.L."/>
            <person name="Chen Y.Y."/>
            <person name="Mitsuda N."/>
            <person name="Ohme-Takagi M."/>
            <person name="Luo Y.B."/>
            <person name="Van de Peer Y."/>
            <person name="Liu Z.J."/>
        </authorList>
    </citation>
    <scope>NUCLEOTIDE SEQUENCE [LARGE SCALE GENOMIC DNA]</scope>
    <source>
        <tissue evidence="1">The whole plant</tissue>
    </source>
</reference>
<dbReference type="EMBL" id="KZ502795">
    <property type="protein sequence ID" value="PKU72975.1"/>
    <property type="molecule type" value="Genomic_DNA"/>
</dbReference>
<reference evidence="1 2" key="2">
    <citation type="journal article" date="2017" name="Nature">
        <title>The Apostasia genome and the evolution of orchids.</title>
        <authorList>
            <person name="Zhang G.Q."/>
            <person name="Liu K.W."/>
            <person name="Li Z."/>
            <person name="Lohaus R."/>
            <person name="Hsiao Y.Y."/>
            <person name="Niu S.C."/>
            <person name="Wang J.Y."/>
            <person name="Lin Y.C."/>
            <person name="Xu Q."/>
            <person name="Chen L.J."/>
            <person name="Yoshida K."/>
            <person name="Fujiwara S."/>
            <person name="Wang Z.W."/>
            <person name="Zhang Y.Q."/>
            <person name="Mitsuda N."/>
            <person name="Wang M."/>
            <person name="Liu G.H."/>
            <person name="Pecoraro L."/>
            <person name="Huang H.X."/>
            <person name="Xiao X.J."/>
            <person name="Lin M."/>
            <person name="Wu X.Y."/>
            <person name="Wu W.L."/>
            <person name="Chen Y.Y."/>
            <person name="Chang S.B."/>
            <person name="Sakamoto S."/>
            <person name="Ohme-Takagi M."/>
            <person name="Yagi M."/>
            <person name="Zeng S.J."/>
            <person name="Shen C.Y."/>
            <person name="Yeh C.M."/>
            <person name="Luo Y.B."/>
            <person name="Tsai W.C."/>
            <person name="Van de Peer Y."/>
            <person name="Liu Z.J."/>
        </authorList>
    </citation>
    <scope>NUCLEOTIDE SEQUENCE [LARGE SCALE GENOMIC DNA]</scope>
    <source>
        <tissue evidence="1">The whole plant</tissue>
    </source>
</reference>
<gene>
    <name evidence="1" type="ORF">MA16_Dca007538</name>
</gene>
<dbReference type="AlphaFoldDB" id="A0A2I0WBD1"/>
<evidence type="ECO:0000313" key="1">
    <source>
        <dbReference type="EMBL" id="PKU72975.1"/>
    </source>
</evidence>
<name>A0A2I0WBD1_9ASPA</name>
<sequence>MLLQPPIAVQACEKVPKYCFHIGHSSSSCPDSRISFLQLYFKSNIDKGELSPSFPFIFSFDCGCVSSIKNRAKLSAKA</sequence>
<proteinExistence type="predicted"/>